<evidence type="ECO:0000313" key="8">
    <source>
        <dbReference type="EMBL" id="OIR11503.1"/>
    </source>
</evidence>
<evidence type="ECO:0000256" key="5">
    <source>
        <dbReference type="ARBA" id="ARBA00023136"/>
    </source>
</evidence>
<dbReference type="PANTHER" id="PTHR30433">
    <property type="entry name" value="CHEMOTAXIS PROTEIN MOTA"/>
    <property type="match status" value="1"/>
</dbReference>
<sequence>MDKLSLFGLLLGFTGIVGGQLLEGGTINVLLQLAAFMIVFGGTIGAVMLQHPLNVFVTGIKMGSWVFVTPVVDTQRLAAQIAAWGGIARKDGILALESQLRHVDDPFVAKGLQLLVDGNSAEKIREILDIDVHSYETLRWQSARVWESAAGYSPTIGIIGAVLGLVHVMQSLGDPARLGAGIAVAFIATIYGVGSANLIFLPIAGKLKILIAQQVNMRDMLIDGLCMIANAENPRFIESKLKGYSPEAS</sequence>
<evidence type="ECO:0000256" key="6">
    <source>
        <dbReference type="SAM" id="Phobius"/>
    </source>
</evidence>
<comment type="subcellular location">
    <subcellularLocation>
        <location evidence="1">Cell membrane</location>
        <topology evidence="1">Multi-pass membrane protein</topology>
    </subcellularLocation>
</comment>
<feature type="transmembrane region" description="Helical" evidence="6">
    <location>
        <begin position="149"/>
        <end position="168"/>
    </location>
</feature>
<evidence type="ECO:0000256" key="3">
    <source>
        <dbReference type="ARBA" id="ARBA00022692"/>
    </source>
</evidence>
<organism evidence="8">
    <name type="scientific">mine drainage metagenome</name>
    <dbReference type="NCBI Taxonomy" id="410659"/>
    <lineage>
        <taxon>unclassified sequences</taxon>
        <taxon>metagenomes</taxon>
        <taxon>ecological metagenomes</taxon>
    </lineage>
</organism>
<evidence type="ECO:0000256" key="2">
    <source>
        <dbReference type="ARBA" id="ARBA00022475"/>
    </source>
</evidence>
<evidence type="ECO:0000259" key="7">
    <source>
        <dbReference type="Pfam" id="PF01618"/>
    </source>
</evidence>
<feature type="domain" description="MotA/TolQ/ExbB proton channel" evidence="7">
    <location>
        <begin position="101"/>
        <end position="219"/>
    </location>
</feature>
<protein>
    <submittedName>
        <fullName evidence="8">Chemotaxis protein PomA</fullName>
    </submittedName>
</protein>
<dbReference type="Pfam" id="PF01618">
    <property type="entry name" value="MotA_ExbB"/>
    <property type="match status" value="1"/>
</dbReference>
<keyword evidence="3 6" id="KW-0812">Transmembrane</keyword>
<feature type="transmembrane region" description="Helical" evidence="6">
    <location>
        <begin position="180"/>
        <end position="201"/>
    </location>
</feature>
<gene>
    <name evidence="8" type="primary">pomA_2</name>
    <name evidence="8" type="ORF">GALL_69960</name>
</gene>
<proteinExistence type="predicted"/>
<reference evidence="8" key="1">
    <citation type="submission" date="2016-10" db="EMBL/GenBank/DDBJ databases">
        <title>Sequence of Gallionella enrichment culture.</title>
        <authorList>
            <person name="Poehlein A."/>
            <person name="Muehling M."/>
            <person name="Daniel R."/>
        </authorList>
    </citation>
    <scope>NUCLEOTIDE SEQUENCE</scope>
</reference>
<evidence type="ECO:0000256" key="4">
    <source>
        <dbReference type="ARBA" id="ARBA00022989"/>
    </source>
</evidence>
<dbReference type="GO" id="GO:0005886">
    <property type="term" value="C:plasma membrane"/>
    <property type="evidence" value="ECO:0007669"/>
    <property type="project" value="UniProtKB-SubCell"/>
</dbReference>
<evidence type="ECO:0000256" key="1">
    <source>
        <dbReference type="ARBA" id="ARBA00004651"/>
    </source>
</evidence>
<dbReference type="AlphaFoldDB" id="A0A1J5SSP1"/>
<dbReference type="NCBIfam" id="NF006583">
    <property type="entry name" value="PRK09109.1"/>
    <property type="match status" value="1"/>
</dbReference>
<dbReference type="EMBL" id="MLJW01000020">
    <property type="protein sequence ID" value="OIR11503.1"/>
    <property type="molecule type" value="Genomic_DNA"/>
</dbReference>
<name>A0A1J5SSP1_9ZZZZ</name>
<accession>A0A1J5SSP1</accession>
<dbReference type="InterPro" id="IPR002898">
    <property type="entry name" value="MotA_ExbB_proton_chnl"/>
</dbReference>
<feature type="transmembrane region" description="Helical" evidence="6">
    <location>
        <begin position="29"/>
        <end position="49"/>
    </location>
</feature>
<dbReference type="InterPro" id="IPR047055">
    <property type="entry name" value="MotA-like"/>
</dbReference>
<comment type="caution">
    <text evidence="8">The sequence shown here is derived from an EMBL/GenBank/DDBJ whole genome shotgun (WGS) entry which is preliminary data.</text>
</comment>
<keyword evidence="2" id="KW-1003">Cell membrane</keyword>
<keyword evidence="4 6" id="KW-1133">Transmembrane helix</keyword>
<dbReference type="PANTHER" id="PTHR30433:SF3">
    <property type="entry name" value="MOTILITY PROTEIN A"/>
    <property type="match status" value="1"/>
</dbReference>
<dbReference type="GO" id="GO:0071978">
    <property type="term" value="P:bacterial-type flagellum-dependent swarming motility"/>
    <property type="evidence" value="ECO:0007669"/>
    <property type="project" value="InterPro"/>
</dbReference>
<dbReference type="GO" id="GO:0006935">
    <property type="term" value="P:chemotaxis"/>
    <property type="evidence" value="ECO:0007669"/>
    <property type="project" value="InterPro"/>
</dbReference>
<keyword evidence="5 6" id="KW-0472">Membrane</keyword>